<dbReference type="Proteomes" id="UP001489004">
    <property type="component" value="Unassembled WGS sequence"/>
</dbReference>
<dbReference type="InterPro" id="IPR041982">
    <property type="entry name" value="Ribosomal_eS4_KOW"/>
</dbReference>
<dbReference type="FunFam" id="2.30.30.30:FF:000005">
    <property type="entry name" value="40S ribosomal protein S4"/>
    <property type="match status" value="1"/>
</dbReference>
<evidence type="ECO:0000256" key="5">
    <source>
        <dbReference type="ARBA" id="ARBA00023274"/>
    </source>
</evidence>
<dbReference type="Pfam" id="PF08071">
    <property type="entry name" value="RS4NT"/>
    <property type="match status" value="1"/>
</dbReference>
<dbReference type="InterPro" id="IPR005824">
    <property type="entry name" value="KOW"/>
</dbReference>
<dbReference type="InterPro" id="IPR014722">
    <property type="entry name" value="Rib_uL2_dom2"/>
</dbReference>
<reference evidence="9 10" key="1">
    <citation type="journal article" date="2024" name="Nat. Commun.">
        <title>Phylogenomics reveals the evolutionary origins of lichenization in chlorophyte algae.</title>
        <authorList>
            <person name="Puginier C."/>
            <person name="Libourel C."/>
            <person name="Otte J."/>
            <person name="Skaloud P."/>
            <person name="Haon M."/>
            <person name="Grisel S."/>
            <person name="Petersen M."/>
            <person name="Berrin J.G."/>
            <person name="Delaux P.M."/>
            <person name="Dal Grande F."/>
            <person name="Keller J."/>
        </authorList>
    </citation>
    <scope>NUCLEOTIDE SEQUENCE [LARGE SCALE GENOMIC DNA]</scope>
    <source>
        <strain evidence="9 10">SAG 2043</strain>
    </source>
</reference>
<name>A0AAW1QE24_9CHLO</name>
<dbReference type="InterPro" id="IPR002942">
    <property type="entry name" value="S4_RNA-bd"/>
</dbReference>
<dbReference type="Gene3D" id="3.10.290.10">
    <property type="entry name" value="RNA-binding S4 domain"/>
    <property type="match status" value="1"/>
</dbReference>
<keyword evidence="3 6" id="KW-0694">RNA-binding</keyword>
<dbReference type="CDD" id="cd06087">
    <property type="entry name" value="KOW_RPS4"/>
    <property type="match status" value="1"/>
</dbReference>
<dbReference type="PROSITE" id="PS00528">
    <property type="entry name" value="RIBOSOMAL_S4E"/>
    <property type="match status" value="1"/>
</dbReference>
<keyword evidence="4 6" id="KW-0689">Ribosomal protein</keyword>
<dbReference type="GO" id="GO:0022627">
    <property type="term" value="C:cytosolic small ribosomal subunit"/>
    <property type="evidence" value="ECO:0007669"/>
    <property type="project" value="TreeGrafter"/>
</dbReference>
<evidence type="ECO:0000313" key="9">
    <source>
        <dbReference type="EMBL" id="KAK9819663.1"/>
    </source>
</evidence>
<dbReference type="AlphaFoldDB" id="A0AAW1QE24"/>
<keyword evidence="5 6" id="KW-0687">Ribonucleoprotein</keyword>
<dbReference type="InterPro" id="IPR013845">
    <property type="entry name" value="Ribosomal_eS4_central_region"/>
</dbReference>
<dbReference type="InterPro" id="IPR000876">
    <property type="entry name" value="Ribosomal_eS4"/>
</dbReference>
<evidence type="ECO:0000256" key="1">
    <source>
        <dbReference type="ARBA" id="ARBA00007500"/>
    </source>
</evidence>
<dbReference type="FunFam" id="3.10.290.10:FF:000002">
    <property type="entry name" value="40S ribosomal protein S4"/>
    <property type="match status" value="1"/>
</dbReference>
<dbReference type="Gene3D" id="2.40.50.740">
    <property type="match status" value="1"/>
</dbReference>
<dbReference type="FunFam" id="2.40.50.740:FF:000001">
    <property type="entry name" value="40S ribosomal protein S4"/>
    <property type="match status" value="1"/>
</dbReference>
<sequence>MTRGVKKHLKRLNAPSHWMLDKLGGIFAHKPSPGPHKQQECVPLAILIRNRLKYALTGREIKQITMQRLIQVDGKVRTDVTFPCGFMDVLEIEKTDEHFRLLYDTKGRYVLHRISKEEAAYKLCKVNKNQFGKGGVPFIVTHDGRTIRYADPDIKVNDVVMLDIETGKVKDFIKFDVGNLCMVTRGRNCGRVGTVVNKEKHKGSFDVVHVKDAAGHEFATRMQNVFVIGKGDKALISLPKGKGIKLNILQEQAKRLGSATVQAA</sequence>
<dbReference type="GO" id="GO:0019843">
    <property type="term" value="F:rRNA binding"/>
    <property type="evidence" value="ECO:0007669"/>
    <property type="project" value="UniProtKB-UniRule"/>
</dbReference>
<dbReference type="Pfam" id="PF16121">
    <property type="entry name" value="40S_S4_C"/>
    <property type="match status" value="1"/>
</dbReference>
<evidence type="ECO:0000256" key="2">
    <source>
        <dbReference type="ARBA" id="ARBA00022730"/>
    </source>
</evidence>
<dbReference type="PIRSF" id="PIRSF002116">
    <property type="entry name" value="Ribosomal_S4"/>
    <property type="match status" value="1"/>
</dbReference>
<dbReference type="PROSITE" id="PS50889">
    <property type="entry name" value="S4"/>
    <property type="match status" value="1"/>
</dbReference>
<evidence type="ECO:0000256" key="6">
    <source>
        <dbReference type="PIRNR" id="PIRNR002116"/>
    </source>
</evidence>
<dbReference type="SMART" id="SM00363">
    <property type="entry name" value="S4"/>
    <property type="match status" value="1"/>
</dbReference>
<dbReference type="EMBL" id="JALJOR010000003">
    <property type="protein sequence ID" value="KAK9819663.1"/>
    <property type="molecule type" value="Genomic_DNA"/>
</dbReference>
<dbReference type="Pfam" id="PF00900">
    <property type="entry name" value="Ribosomal_S4e"/>
    <property type="match status" value="1"/>
</dbReference>
<dbReference type="PANTHER" id="PTHR11581">
    <property type="entry name" value="30S/40S RIBOSOMAL PROTEIN S4"/>
    <property type="match status" value="1"/>
</dbReference>
<dbReference type="HAMAP" id="MF_00485">
    <property type="entry name" value="Ribosomal_eS4"/>
    <property type="match status" value="1"/>
</dbReference>
<dbReference type="InterPro" id="IPR018199">
    <property type="entry name" value="Ribosomal_eS4_N_CS"/>
</dbReference>
<dbReference type="NCBIfam" id="NF003312">
    <property type="entry name" value="PRK04313.1"/>
    <property type="match status" value="1"/>
</dbReference>
<comment type="caution">
    <text evidence="9">The sequence shown here is derived from an EMBL/GenBank/DDBJ whole genome shotgun (WGS) entry which is preliminary data.</text>
</comment>
<dbReference type="InterPro" id="IPR036986">
    <property type="entry name" value="S4_RNA-bd_sf"/>
</dbReference>
<feature type="domain" description="KOW" evidence="8">
    <location>
        <begin position="174"/>
        <end position="201"/>
    </location>
</feature>
<keyword evidence="10" id="KW-1185">Reference proteome</keyword>
<dbReference type="GO" id="GO:0003735">
    <property type="term" value="F:structural constituent of ribosome"/>
    <property type="evidence" value="ECO:0007669"/>
    <property type="project" value="UniProtKB-UniRule"/>
</dbReference>
<proteinExistence type="inferred from homology"/>
<evidence type="ECO:0000259" key="7">
    <source>
        <dbReference type="SMART" id="SM00363"/>
    </source>
</evidence>
<dbReference type="InterPro" id="IPR032277">
    <property type="entry name" value="Ribosomal_eS4_C"/>
</dbReference>
<evidence type="ECO:0000256" key="4">
    <source>
        <dbReference type="ARBA" id="ARBA00022980"/>
    </source>
</evidence>
<dbReference type="Gene3D" id="2.30.30.30">
    <property type="match status" value="1"/>
</dbReference>
<evidence type="ECO:0000259" key="8">
    <source>
        <dbReference type="SMART" id="SM00739"/>
    </source>
</evidence>
<dbReference type="SMART" id="SM00739">
    <property type="entry name" value="KOW"/>
    <property type="match status" value="1"/>
</dbReference>
<dbReference type="PANTHER" id="PTHR11581:SF0">
    <property type="entry name" value="SMALL RIBOSOMAL SUBUNIT PROTEIN ES4"/>
    <property type="match status" value="1"/>
</dbReference>
<protein>
    <recommendedName>
        <fullName evidence="6">40S ribosomal protein S4</fullName>
    </recommendedName>
</protein>
<dbReference type="Pfam" id="PF00467">
    <property type="entry name" value="KOW"/>
    <property type="match status" value="1"/>
</dbReference>
<keyword evidence="2 6" id="KW-0699">rRNA-binding</keyword>
<comment type="similarity">
    <text evidence="1 6">Belongs to the eukaryotic ribosomal protein eS4 family.</text>
</comment>
<evidence type="ECO:0000313" key="10">
    <source>
        <dbReference type="Proteomes" id="UP001489004"/>
    </source>
</evidence>
<evidence type="ECO:0000256" key="3">
    <source>
        <dbReference type="ARBA" id="ARBA00022884"/>
    </source>
</evidence>
<dbReference type="GO" id="GO:0006412">
    <property type="term" value="P:translation"/>
    <property type="evidence" value="ECO:0007669"/>
    <property type="project" value="InterPro"/>
</dbReference>
<accession>A0AAW1QE24</accession>
<dbReference type="Pfam" id="PF01479">
    <property type="entry name" value="S4"/>
    <property type="match status" value="1"/>
</dbReference>
<dbReference type="InterPro" id="IPR038237">
    <property type="entry name" value="Ribosomal_eS4_central_sf"/>
</dbReference>
<feature type="domain" description="RNA-binding S4" evidence="7">
    <location>
        <begin position="42"/>
        <end position="106"/>
    </location>
</feature>
<gene>
    <name evidence="9" type="ORF">WJX72_000895</name>
</gene>
<organism evidence="9 10">
    <name type="scientific">[Myrmecia] bisecta</name>
    <dbReference type="NCBI Taxonomy" id="41462"/>
    <lineage>
        <taxon>Eukaryota</taxon>
        <taxon>Viridiplantae</taxon>
        <taxon>Chlorophyta</taxon>
        <taxon>core chlorophytes</taxon>
        <taxon>Trebouxiophyceae</taxon>
        <taxon>Trebouxiales</taxon>
        <taxon>Trebouxiaceae</taxon>
        <taxon>Myrmecia</taxon>
    </lineage>
</organism>
<dbReference type="InterPro" id="IPR013843">
    <property type="entry name" value="Ribosomal_eS4_N"/>
</dbReference>